<reference evidence="4" key="1">
    <citation type="submission" date="2017-10" db="EMBL/GenBank/DDBJ databases">
        <title>Rapid genome shrinkage in a self-fertile nematode reveals novel sperm competition proteins.</title>
        <authorList>
            <person name="Yin D."/>
            <person name="Schwarz E.M."/>
            <person name="Thomas C.G."/>
            <person name="Felde R.L."/>
            <person name="Korf I.F."/>
            <person name="Cutter A.D."/>
            <person name="Schartner C.M."/>
            <person name="Ralston E.J."/>
            <person name="Meyer B.J."/>
            <person name="Haag E.S."/>
        </authorList>
    </citation>
    <scope>NUCLEOTIDE SEQUENCE [LARGE SCALE GENOMIC DNA]</scope>
    <source>
        <strain evidence="4">JU1422</strain>
    </source>
</reference>
<dbReference type="AlphaFoldDB" id="A0A2G5SZH3"/>
<evidence type="ECO:0000313" key="4">
    <source>
        <dbReference type="Proteomes" id="UP000230233"/>
    </source>
</evidence>
<comment type="caution">
    <text evidence="3">The sequence shown here is derived from an EMBL/GenBank/DDBJ whole genome shotgun (WGS) entry which is preliminary data.</text>
</comment>
<protein>
    <recommendedName>
        <fullName evidence="5">SXP/RAL-2 family protein Ani s 5-like cation-binding domain-containing protein</fullName>
    </recommendedName>
</protein>
<feature type="compositionally biased region" description="Polar residues" evidence="1">
    <location>
        <begin position="507"/>
        <end position="521"/>
    </location>
</feature>
<dbReference type="Proteomes" id="UP000230233">
    <property type="component" value="Chromosome X"/>
</dbReference>
<proteinExistence type="predicted"/>
<dbReference type="OrthoDB" id="5874883at2759"/>
<accession>A0A2G5SZH3</accession>
<feature type="compositionally biased region" description="Low complexity" evidence="1">
    <location>
        <begin position="554"/>
        <end position="570"/>
    </location>
</feature>
<evidence type="ECO:0000313" key="3">
    <source>
        <dbReference type="EMBL" id="PIC20362.1"/>
    </source>
</evidence>
<feature type="signal peptide" evidence="2">
    <location>
        <begin position="1"/>
        <end position="19"/>
    </location>
</feature>
<feature type="compositionally biased region" description="Polar residues" evidence="1">
    <location>
        <begin position="585"/>
        <end position="596"/>
    </location>
</feature>
<evidence type="ECO:0008006" key="5">
    <source>
        <dbReference type="Google" id="ProtNLM"/>
    </source>
</evidence>
<sequence>MYFSKRFLLFSLLLGTVSARIIFPAPDRTFNSLSWRQRYPSDSEEFKGMDNPVNHLVQNENSDKVVSFDNPVNHFNGNDNSSDDLKAFMRPMDNPVNHLVQNENSEAVVGDNVVTGNSFRNGKKFDDDGHKHHFKGDGHIHEFNDDGHVLHFNGDGHKHQLNEDVRSFSGNGYTRKLNNDNHNHHFNGDGDNHRFNDNGHVLHFNGDGHLHSLNDEQMLNGNNQRQLSGAFLYPPPKSMNHIVKAPLDDDDLSLVQETFQDQTINKTGQLRYSTLPIVEKALIKDIVRIILKDEEYMILLNNPSFPEVVNMVRTMLREPTQDVLQKQIWSKVLAIEAYYKKFYQPLTNPDNKREAMNFLTHLKEASDEHKLTVDDTVKLNEKMQILAFLIQEKEFNQRISDLEATITEGAGNVKEKNYSRKSAVNKKSSDDTYITAPTGNPTTVITTTMPSNARRTSLTPGLKALLSTSDDLLTSSTNNSTTTEFTKTETNATITSNTKIDPIPAVSNLTTTESPQSTDVTMDSKREASTTGFPIRRNFAENFNPYVGGPESVPSSNKTSAPTKTPTKAKVTPKTKKIAADEAAGSSSRPQRNVASSLKRKSIGETTPGSAKRRRLN</sequence>
<dbReference type="EMBL" id="PDUG01000006">
    <property type="protein sequence ID" value="PIC20362.1"/>
    <property type="molecule type" value="Genomic_DNA"/>
</dbReference>
<gene>
    <name evidence="3" type="primary">Cnig_chr_X.g25589</name>
    <name evidence="3" type="ORF">B9Z55_025589</name>
</gene>
<feature type="region of interest" description="Disordered" evidence="1">
    <location>
        <begin position="496"/>
        <end position="617"/>
    </location>
</feature>
<feature type="chain" id="PRO_5013955945" description="SXP/RAL-2 family protein Ani s 5-like cation-binding domain-containing protein" evidence="2">
    <location>
        <begin position="20"/>
        <end position="617"/>
    </location>
</feature>
<keyword evidence="2" id="KW-0732">Signal</keyword>
<evidence type="ECO:0000256" key="2">
    <source>
        <dbReference type="SAM" id="SignalP"/>
    </source>
</evidence>
<evidence type="ECO:0000256" key="1">
    <source>
        <dbReference type="SAM" id="MobiDB-lite"/>
    </source>
</evidence>
<organism evidence="3 4">
    <name type="scientific">Caenorhabditis nigoni</name>
    <dbReference type="NCBI Taxonomy" id="1611254"/>
    <lineage>
        <taxon>Eukaryota</taxon>
        <taxon>Metazoa</taxon>
        <taxon>Ecdysozoa</taxon>
        <taxon>Nematoda</taxon>
        <taxon>Chromadorea</taxon>
        <taxon>Rhabditida</taxon>
        <taxon>Rhabditina</taxon>
        <taxon>Rhabditomorpha</taxon>
        <taxon>Rhabditoidea</taxon>
        <taxon>Rhabditidae</taxon>
        <taxon>Peloderinae</taxon>
        <taxon>Caenorhabditis</taxon>
    </lineage>
</organism>
<keyword evidence="4" id="KW-1185">Reference proteome</keyword>
<name>A0A2G5SZH3_9PELO</name>